<feature type="region of interest" description="Disordered" evidence="5">
    <location>
        <begin position="1"/>
        <end position="35"/>
    </location>
</feature>
<dbReference type="Pfam" id="PF00589">
    <property type="entry name" value="Phage_integrase"/>
    <property type="match status" value="1"/>
</dbReference>
<keyword evidence="3" id="KW-0238">DNA-binding</keyword>
<dbReference type="PANTHER" id="PTHR30349:SF41">
    <property type="entry name" value="INTEGRASE_RECOMBINASE PROTEIN MJ0367-RELATED"/>
    <property type="match status" value="1"/>
</dbReference>
<dbReference type="RefSeq" id="WP_232478099.1">
    <property type="nucleotide sequence ID" value="NZ_FCOX02000151.1"/>
</dbReference>
<dbReference type="InterPro" id="IPR010998">
    <property type="entry name" value="Integrase_recombinase_N"/>
</dbReference>
<sequence length="724" mass="79945">MPERARAATAPSPKKITAKPARPPEKLTAETRSSEDLTLERRYTTKDFTALRAYVQRIAPAVIARTYYDPDEDAHAATPGAMERHLITMLDALVALALAHGSAALAEHLRASIKQHGQPKLTAVTFRMVTEAAQLAALPPRADHPIGAWLRPRVARRLKGEGIRTLGELVAFCNRRSGSWWRSIPRIGPGRARAIVSWLRRQQAPLQLTIEADVDSVEQDGVPLVAGELVEVAPATKVTGSGLNGNGENGGPSNGDPSGASSSTSRLTLAPLERLAVPHALSGADGPYRGENRATAFCYIQANHDLDAVRAYLNRFRDQPKTLRAYTKELERFLLWAVVLRGKALSDLRVDDCEAYKDFLKDPDPRFVGERFPRHSPRWRPFALPHTSFEGDGQASLCATLSPDSQRYTVRVLRTAFAWWVDVRYLAGNPWKAVNDPTVIKRERAMKIERALPANLWRKLRDELDVRSAEEGGATVGAQWRMDTNMRQAGVQWRESRAGVQWRAVRAAILLMGDSGLRREEAASARREDLRPSSFGTPERPVWELTIVGKGQRERTVPVSAATLDALRAHWRDRAQDFDGAAEEDKQSGPLLSPVVIPWTDASRRRHRAGQSAEGGQGQPANEAGYTADGLNRLISRMVTELVETMDGLSLDERVRLGQSNAHAFRHTFGTQSVADEVPVDVVQKVLGHASLQTTTIYVQAEKQRVVEAVARYYAGVATHKTGQ</sequence>
<dbReference type="SUPFAM" id="SSF56349">
    <property type="entry name" value="DNA breaking-rejoining enzymes"/>
    <property type="match status" value="1"/>
</dbReference>
<feature type="compositionally biased region" description="Basic and acidic residues" evidence="5">
    <location>
        <begin position="22"/>
        <end position="35"/>
    </location>
</feature>
<dbReference type="GO" id="GO:0006310">
    <property type="term" value="P:DNA recombination"/>
    <property type="evidence" value="ECO:0007669"/>
    <property type="project" value="UniProtKB-KW"/>
</dbReference>
<keyword evidence="8" id="KW-1185">Reference proteome</keyword>
<evidence type="ECO:0000256" key="4">
    <source>
        <dbReference type="ARBA" id="ARBA00023172"/>
    </source>
</evidence>
<feature type="domain" description="Tyr recombinase" evidence="6">
    <location>
        <begin position="481"/>
        <end position="711"/>
    </location>
</feature>
<keyword evidence="2" id="KW-0229">DNA integration</keyword>
<feature type="region of interest" description="Disordered" evidence="5">
    <location>
        <begin position="237"/>
        <end position="264"/>
    </location>
</feature>
<protein>
    <submittedName>
        <fullName evidence="7">Integrase</fullName>
    </submittedName>
</protein>
<dbReference type="PANTHER" id="PTHR30349">
    <property type="entry name" value="PHAGE INTEGRASE-RELATED"/>
    <property type="match status" value="1"/>
</dbReference>
<dbReference type="InterPro" id="IPR050090">
    <property type="entry name" value="Tyrosine_recombinase_XerCD"/>
</dbReference>
<reference evidence="7" key="1">
    <citation type="submission" date="2016-01" db="EMBL/GenBank/DDBJ databases">
        <authorList>
            <person name="Peeters C."/>
        </authorList>
    </citation>
    <scope>NUCLEOTIDE SEQUENCE</scope>
    <source>
        <strain evidence="7">LMG 29321</strain>
    </source>
</reference>
<dbReference type="Gene3D" id="1.10.443.10">
    <property type="entry name" value="Intergrase catalytic core"/>
    <property type="match status" value="1"/>
</dbReference>
<dbReference type="InterPro" id="IPR013762">
    <property type="entry name" value="Integrase-like_cat_sf"/>
</dbReference>
<dbReference type="InterPro" id="IPR022169">
    <property type="entry name" value="DUF3701"/>
</dbReference>
<evidence type="ECO:0000256" key="3">
    <source>
        <dbReference type="ARBA" id="ARBA00023125"/>
    </source>
</evidence>
<dbReference type="InterPro" id="IPR002104">
    <property type="entry name" value="Integrase_catalytic"/>
</dbReference>
<evidence type="ECO:0000313" key="8">
    <source>
        <dbReference type="Proteomes" id="UP000071859"/>
    </source>
</evidence>
<dbReference type="GO" id="GO:0003677">
    <property type="term" value="F:DNA binding"/>
    <property type="evidence" value="ECO:0007669"/>
    <property type="project" value="UniProtKB-KW"/>
</dbReference>
<gene>
    <name evidence="7" type="ORF">AWB78_08341</name>
</gene>
<organism evidence="7 8">
    <name type="scientific">Caballeronia calidae</name>
    <dbReference type="NCBI Taxonomy" id="1777139"/>
    <lineage>
        <taxon>Bacteria</taxon>
        <taxon>Pseudomonadati</taxon>
        <taxon>Pseudomonadota</taxon>
        <taxon>Betaproteobacteria</taxon>
        <taxon>Burkholderiales</taxon>
        <taxon>Burkholderiaceae</taxon>
        <taxon>Caballeronia</taxon>
    </lineage>
</organism>
<feature type="compositionally biased region" description="Low complexity" evidence="5">
    <location>
        <begin position="254"/>
        <end position="264"/>
    </location>
</feature>
<dbReference type="GO" id="GO:0015074">
    <property type="term" value="P:DNA integration"/>
    <property type="evidence" value="ECO:0007669"/>
    <property type="project" value="UniProtKB-KW"/>
</dbReference>
<dbReference type="InterPro" id="IPR011010">
    <property type="entry name" value="DNA_brk_join_enz"/>
</dbReference>
<dbReference type="AlphaFoldDB" id="A0A158EJK5"/>
<keyword evidence="4" id="KW-0233">DNA recombination</keyword>
<dbReference type="PROSITE" id="PS51898">
    <property type="entry name" value="TYR_RECOMBINASE"/>
    <property type="match status" value="1"/>
</dbReference>
<comment type="caution">
    <text evidence="7">The sequence shown here is derived from an EMBL/GenBank/DDBJ whole genome shotgun (WGS) entry which is preliminary data.</text>
</comment>
<dbReference type="Gene3D" id="1.10.150.130">
    <property type="match status" value="1"/>
</dbReference>
<proteinExistence type="inferred from homology"/>
<dbReference type="Pfam" id="PF12482">
    <property type="entry name" value="DUF3701"/>
    <property type="match status" value="1"/>
</dbReference>
<evidence type="ECO:0000256" key="1">
    <source>
        <dbReference type="ARBA" id="ARBA00008857"/>
    </source>
</evidence>
<evidence type="ECO:0000259" key="6">
    <source>
        <dbReference type="PROSITE" id="PS51898"/>
    </source>
</evidence>
<dbReference type="Proteomes" id="UP000071859">
    <property type="component" value="Unassembled WGS sequence"/>
</dbReference>
<comment type="similarity">
    <text evidence="1">Belongs to the 'phage' integrase family.</text>
</comment>
<name>A0A158EJK5_9BURK</name>
<evidence type="ECO:0000313" key="7">
    <source>
        <dbReference type="EMBL" id="SAL06963.1"/>
    </source>
</evidence>
<feature type="region of interest" description="Disordered" evidence="5">
    <location>
        <begin position="603"/>
        <end position="624"/>
    </location>
</feature>
<evidence type="ECO:0000256" key="2">
    <source>
        <dbReference type="ARBA" id="ARBA00022908"/>
    </source>
</evidence>
<dbReference type="CDD" id="cd00397">
    <property type="entry name" value="DNA_BRE_C"/>
    <property type="match status" value="1"/>
</dbReference>
<accession>A0A158EJK5</accession>
<dbReference type="EMBL" id="FCOX02000151">
    <property type="protein sequence ID" value="SAL06963.1"/>
    <property type="molecule type" value="Genomic_DNA"/>
</dbReference>
<evidence type="ECO:0000256" key="5">
    <source>
        <dbReference type="SAM" id="MobiDB-lite"/>
    </source>
</evidence>
<feature type="compositionally biased region" description="Gly residues" evidence="5">
    <location>
        <begin position="242"/>
        <end position="253"/>
    </location>
</feature>